<accession>A0A644XYT6</accession>
<proteinExistence type="predicted"/>
<evidence type="ECO:0000256" key="1">
    <source>
        <dbReference type="SAM" id="Phobius"/>
    </source>
</evidence>
<comment type="caution">
    <text evidence="2">The sequence shown here is derived from an EMBL/GenBank/DDBJ whole genome shotgun (WGS) entry which is preliminary data.</text>
</comment>
<dbReference type="AlphaFoldDB" id="A0A644XYT6"/>
<sequence length="491" mass="55368">MDKKFYRIDELSRGTLGDLEKDPPPMSFDKIRKRVFWYSFWSLSVGSFVRRFWGIPLAAAIVGVVIYQLIPSDKLVLNGVSAFSEEKTLLQQKNPAYENLQIAENSESEIKNTDNNQYNIAAPVSDNPDKEKQTTVWHPREVHQNDLSLINTTDMLPETENISSKEANPTSDANETTLENQNPAVSFSSSSIFGSQSILPMKILSGQIPQPMNKEILFAEMNSKERIKGSRQLSWSLLAGGGFVYSGAVFSPVSEDQPAISRNFSFSTSANLEARADFGHWFLSAGLQQTSIDNRYSSAKLLYNERTVFEQSLSNQYWTVDSIGFWHYTYIYDTTIHVVDSVWQWDYDSLLVSVYDSLAVLKSDTINSASWKRNVRYLEIPVMIGKTFSYNRFVFGLSGGFGFGILYQSKGEYFSGGEDGNGFAAFTVSETKKPCISFMARGSVSFLLNEHLSIELYPWYRRMLSTIDTGETEGAQKPWSAGLSTGLRIYF</sequence>
<name>A0A644XYT6_9ZZZZ</name>
<gene>
    <name evidence="2" type="ORF">SDC9_67859</name>
</gene>
<feature type="transmembrane region" description="Helical" evidence="1">
    <location>
        <begin position="52"/>
        <end position="70"/>
    </location>
</feature>
<evidence type="ECO:0000313" key="2">
    <source>
        <dbReference type="EMBL" id="MPM21415.1"/>
    </source>
</evidence>
<evidence type="ECO:0008006" key="3">
    <source>
        <dbReference type="Google" id="ProtNLM"/>
    </source>
</evidence>
<organism evidence="2">
    <name type="scientific">bioreactor metagenome</name>
    <dbReference type="NCBI Taxonomy" id="1076179"/>
    <lineage>
        <taxon>unclassified sequences</taxon>
        <taxon>metagenomes</taxon>
        <taxon>ecological metagenomes</taxon>
    </lineage>
</organism>
<keyword evidence="1" id="KW-0812">Transmembrane</keyword>
<reference evidence="2" key="1">
    <citation type="submission" date="2019-08" db="EMBL/GenBank/DDBJ databases">
        <authorList>
            <person name="Kucharzyk K."/>
            <person name="Murdoch R.W."/>
            <person name="Higgins S."/>
            <person name="Loffler F."/>
        </authorList>
    </citation>
    <scope>NUCLEOTIDE SEQUENCE</scope>
</reference>
<dbReference type="EMBL" id="VSSQ01003585">
    <property type="protein sequence ID" value="MPM21415.1"/>
    <property type="molecule type" value="Genomic_DNA"/>
</dbReference>
<protein>
    <recommendedName>
        <fullName evidence="3">Outer membrane protein beta-barrel domain-containing protein</fullName>
    </recommendedName>
</protein>
<keyword evidence="1" id="KW-0472">Membrane</keyword>
<keyword evidence="1" id="KW-1133">Transmembrane helix</keyword>